<accession>A0A3C1KQ58</accession>
<organism evidence="2 3">
    <name type="scientific">Haliea salexigens</name>
    <dbReference type="NCBI Taxonomy" id="287487"/>
    <lineage>
        <taxon>Bacteria</taxon>
        <taxon>Pseudomonadati</taxon>
        <taxon>Pseudomonadota</taxon>
        <taxon>Gammaproteobacteria</taxon>
        <taxon>Cellvibrionales</taxon>
        <taxon>Halieaceae</taxon>
        <taxon>Haliea</taxon>
    </lineage>
</organism>
<evidence type="ECO:0000256" key="1">
    <source>
        <dbReference type="SAM" id="Coils"/>
    </source>
</evidence>
<reference evidence="2 3" key="1">
    <citation type="journal article" date="2018" name="Nat. Biotechnol.">
        <title>A standardized bacterial taxonomy based on genome phylogeny substantially revises the tree of life.</title>
        <authorList>
            <person name="Parks D.H."/>
            <person name="Chuvochina M."/>
            <person name="Waite D.W."/>
            <person name="Rinke C."/>
            <person name="Skarshewski A."/>
            <person name="Chaumeil P.A."/>
            <person name="Hugenholtz P."/>
        </authorList>
    </citation>
    <scope>NUCLEOTIDE SEQUENCE [LARGE SCALE GENOMIC DNA]</scope>
    <source>
        <strain evidence="2">UBA9158</strain>
    </source>
</reference>
<evidence type="ECO:0000313" key="3">
    <source>
        <dbReference type="Proteomes" id="UP000259273"/>
    </source>
</evidence>
<dbReference type="SUPFAM" id="SSF56935">
    <property type="entry name" value="Porins"/>
    <property type="match status" value="1"/>
</dbReference>
<dbReference type="Pfam" id="PF19577">
    <property type="entry name" value="DcaP"/>
    <property type="match status" value="1"/>
</dbReference>
<name>A0A3C1KQ58_9GAMM</name>
<dbReference type="AlphaFoldDB" id="A0A3C1KQ58"/>
<dbReference type="Proteomes" id="UP000259273">
    <property type="component" value="Unassembled WGS sequence"/>
</dbReference>
<sequence length="431" mass="47242">MLATPLALLPLNAVAEDLAARIALLEQQIAELKALVSDEQAVGAATRADVEAIRPTRKGTRFGYGGYIQLDAITSRYSEGKPSNDLVDDFLVSSLIPVEPESGNGDPATSTKLHAQSSRFFFTTQTATEQGSIDTRIELDFMLSPGGDERISNSWNPRLRHAYINWDMGAGRSLLAGQSWSTFFNVGALPDLLDFVGPVSTIFVRQPQIRWTEGKLQFALENPATRIDELGATGVNRRLDNAETLPDMIARYNGSQGDLNWTLAAMGRQLGYESRLSSGEKLASDETWGYGLSIAGKWQLDNGDLRFMLNQGSALGRYMGLNTFDDGYIDSNGDIDTIAQWGAMLAYQHSWSSQWRSTFALSASAADNPSISEYATAGQLAKRYESAHANLNWLPHPGLQVGGELIYARKEVEDGRSGDLSRLQFAMKYAF</sequence>
<feature type="coiled-coil region" evidence="1">
    <location>
        <begin position="15"/>
        <end position="42"/>
    </location>
</feature>
<dbReference type="EMBL" id="DMND01000155">
    <property type="protein sequence ID" value="HAN28346.1"/>
    <property type="molecule type" value="Genomic_DNA"/>
</dbReference>
<proteinExistence type="predicted"/>
<protein>
    <submittedName>
        <fullName evidence="2">Porin</fullName>
    </submittedName>
</protein>
<evidence type="ECO:0000313" key="2">
    <source>
        <dbReference type="EMBL" id="HAN28346.1"/>
    </source>
</evidence>
<dbReference type="InterPro" id="IPR045748">
    <property type="entry name" value="DcaP"/>
</dbReference>
<gene>
    <name evidence="2" type="ORF">DCP75_11620</name>
</gene>
<comment type="caution">
    <text evidence="2">The sequence shown here is derived from an EMBL/GenBank/DDBJ whole genome shotgun (WGS) entry which is preliminary data.</text>
</comment>
<keyword evidence="1" id="KW-0175">Coiled coil</keyword>